<dbReference type="Pfam" id="PF02776">
    <property type="entry name" value="TPP_enzyme_N"/>
    <property type="match status" value="2"/>
</dbReference>
<dbReference type="Proteomes" id="UP000593579">
    <property type="component" value="Unassembled WGS sequence"/>
</dbReference>
<dbReference type="PANTHER" id="PTHR18968:SF13">
    <property type="entry name" value="ACETOLACTATE SYNTHASE CATALYTIC SUBUNIT, MITOCHONDRIAL"/>
    <property type="match status" value="1"/>
</dbReference>
<dbReference type="SUPFAM" id="SSF52518">
    <property type="entry name" value="Thiamin diphosphate-binding fold (THDP-binding)"/>
    <property type="match status" value="4"/>
</dbReference>
<comment type="caution">
    <text evidence="20">The sequence shown here is derived from an EMBL/GenBank/DDBJ whole genome shotgun (WGS) entry which is preliminary data.</text>
</comment>
<evidence type="ECO:0000256" key="9">
    <source>
        <dbReference type="ARBA" id="ARBA00022827"/>
    </source>
</evidence>
<evidence type="ECO:0000256" key="13">
    <source>
        <dbReference type="ARBA" id="ARBA00023304"/>
    </source>
</evidence>
<dbReference type="EMBL" id="JABEZY010236034">
    <property type="protein sequence ID" value="MBA0753305.1"/>
    <property type="molecule type" value="Genomic_DNA"/>
</dbReference>
<dbReference type="GO" id="GO:0030976">
    <property type="term" value="F:thiamine pyrophosphate binding"/>
    <property type="evidence" value="ECO:0007669"/>
    <property type="project" value="UniProtKB-UniRule"/>
</dbReference>
<evidence type="ECO:0000313" key="21">
    <source>
        <dbReference type="Proteomes" id="UP000593579"/>
    </source>
</evidence>
<feature type="domain" description="Thiamine pyrophosphate enzyme central" evidence="17">
    <location>
        <begin position="220"/>
        <end position="351"/>
    </location>
</feature>
<dbReference type="EC" id="2.2.1.6" evidence="4 15"/>
<evidence type="ECO:0000256" key="14">
    <source>
        <dbReference type="ARBA" id="ARBA00048670"/>
    </source>
</evidence>
<evidence type="ECO:0000256" key="4">
    <source>
        <dbReference type="ARBA" id="ARBA00013145"/>
    </source>
</evidence>
<feature type="region of interest" description="Disordered" evidence="16">
    <location>
        <begin position="1"/>
        <end position="24"/>
    </location>
</feature>
<accession>A0A7J9CYG3</accession>
<keyword evidence="21" id="KW-1185">Reference proteome</keyword>
<dbReference type="GO" id="GO:0009097">
    <property type="term" value="P:isoleucine biosynthetic process"/>
    <property type="evidence" value="ECO:0007669"/>
    <property type="project" value="UniProtKB-UniPathway"/>
</dbReference>
<evidence type="ECO:0000259" key="18">
    <source>
        <dbReference type="Pfam" id="PF02775"/>
    </source>
</evidence>
<dbReference type="UniPathway" id="UPA00049">
    <property type="reaction ID" value="UER00059"/>
</dbReference>
<evidence type="ECO:0000256" key="5">
    <source>
        <dbReference type="ARBA" id="ARBA00022605"/>
    </source>
</evidence>
<feature type="domain" description="Thiamine pyrophosphate enzyme TPP-binding" evidence="18">
    <location>
        <begin position="1349"/>
        <end position="1504"/>
    </location>
</feature>
<comment type="cofactor">
    <cofactor evidence="15">
        <name>Mg(2+)</name>
        <dbReference type="ChEBI" id="CHEBI:18420"/>
    </cofactor>
    <text evidence="15">Binds 1 Mg(2+) ion per subunit.</text>
</comment>
<organism evidence="20 21">
    <name type="scientific">Gossypium gossypioides</name>
    <name type="common">Mexican cotton</name>
    <name type="synonym">Selera gossypioides</name>
    <dbReference type="NCBI Taxonomy" id="34282"/>
    <lineage>
        <taxon>Eukaryota</taxon>
        <taxon>Viridiplantae</taxon>
        <taxon>Streptophyta</taxon>
        <taxon>Embryophyta</taxon>
        <taxon>Tracheophyta</taxon>
        <taxon>Spermatophyta</taxon>
        <taxon>Magnoliopsida</taxon>
        <taxon>eudicotyledons</taxon>
        <taxon>Gunneridae</taxon>
        <taxon>Pentapetalae</taxon>
        <taxon>rosids</taxon>
        <taxon>malvids</taxon>
        <taxon>Malvales</taxon>
        <taxon>Malvaceae</taxon>
        <taxon>Malvoideae</taxon>
        <taxon>Gossypium</taxon>
    </lineage>
</organism>
<dbReference type="GO" id="GO:0005948">
    <property type="term" value="C:acetolactate synthase complex"/>
    <property type="evidence" value="ECO:0007669"/>
    <property type="project" value="TreeGrafter"/>
</dbReference>
<comment type="similarity">
    <text evidence="3 15">Belongs to the TPP enzyme family.</text>
</comment>
<protein>
    <recommendedName>
        <fullName evidence="4 15">Acetolactate synthase</fullName>
        <ecNumber evidence="4 15">2.2.1.6</ecNumber>
    </recommendedName>
</protein>
<feature type="region of interest" description="Disordered" evidence="16">
    <location>
        <begin position="920"/>
        <end position="945"/>
    </location>
</feature>
<dbReference type="InterPro" id="IPR011766">
    <property type="entry name" value="TPP_enzyme_TPP-bd"/>
</dbReference>
<dbReference type="GO" id="GO:0009099">
    <property type="term" value="P:L-valine biosynthetic process"/>
    <property type="evidence" value="ECO:0007669"/>
    <property type="project" value="UniProtKB-UniPathway"/>
</dbReference>
<evidence type="ECO:0000259" key="19">
    <source>
        <dbReference type="Pfam" id="PF02776"/>
    </source>
</evidence>
<feature type="domain" description="Thiamine pyrophosphate enzyme N-terminal TPP-binding" evidence="19">
    <location>
        <begin position="963"/>
        <end position="1073"/>
    </location>
</feature>
<dbReference type="GO" id="GO:0000287">
    <property type="term" value="F:magnesium ion binding"/>
    <property type="evidence" value="ECO:0007669"/>
    <property type="project" value="UniProtKB-UniRule"/>
</dbReference>
<dbReference type="InterPro" id="IPR039368">
    <property type="entry name" value="AHAS_TPP"/>
</dbReference>
<keyword evidence="8 15" id="KW-0479">Metal-binding</keyword>
<feature type="domain" description="Thiamine pyrophosphate enzyme TPP-binding" evidence="18">
    <location>
        <begin position="415"/>
        <end position="570"/>
    </location>
</feature>
<dbReference type="InterPro" id="IPR029061">
    <property type="entry name" value="THDP-binding"/>
</dbReference>
<evidence type="ECO:0000256" key="7">
    <source>
        <dbReference type="ARBA" id="ARBA00022679"/>
    </source>
</evidence>
<keyword evidence="7 15" id="KW-0808">Transferase</keyword>
<keyword evidence="12 15" id="KW-0786">Thiamine pyrophosphate</keyword>
<evidence type="ECO:0000256" key="12">
    <source>
        <dbReference type="ARBA" id="ARBA00023052"/>
    </source>
</evidence>
<evidence type="ECO:0000256" key="15">
    <source>
        <dbReference type="RuleBase" id="RU003591"/>
    </source>
</evidence>
<dbReference type="FunFam" id="3.40.50.970:FF:000007">
    <property type="entry name" value="Acetolactate synthase"/>
    <property type="match status" value="2"/>
</dbReference>
<evidence type="ECO:0000256" key="3">
    <source>
        <dbReference type="ARBA" id="ARBA00007812"/>
    </source>
</evidence>
<dbReference type="UniPathway" id="UPA00047">
    <property type="reaction ID" value="UER00055"/>
</dbReference>
<dbReference type="SUPFAM" id="SSF52467">
    <property type="entry name" value="DHS-like NAD/FAD-binding domain"/>
    <property type="match status" value="2"/>
</dbReference>
<keyword evidence="11" id="KW-0809">Transit peptide</keyword>
<evidence type="ECO:0000256" key="16">
    <source>
        <dbReference type="SAM" id="MobiDB-lite"/>
    </source>
</evidence>
<keyword evidence="9" id="KW-0285">Flavoprotein</keyword>
<dbReference type="InterPro" id="IPR045229">
    <property type="entry name" value="TPP_enz"/>
</dbReference>
<keyword evidence="10 15" id="KW-0460">Magnesium</keyword>
<evidence type="ECO:0000256" key="2">
    <source>
        <dbReference type="ARBA" id="ARBA00005025"/>
    </source>
</evidence>
<dbReference type="FunFam" id="3.40.50.970:FF:000053">
    <property type="entry name" value="Acetolactate synthase, mitochondrial"/>
    <property type="match status" value="1"/>
</dbReference>
<dbReference type="GO" id="GO:0003984">
    <property type="term" value="F:acetolactate synthase activity"/>
    <property type="evidence" value="ECO:0007669"/>
    <property type="project" value="UniProtKB-EC"/>
</dbReference>
<evidence type="ECO:0000256" key="11">
    <source>
        <dbReference type="ARBA" id="ARBA00022946"/>
    </source>
</evidence>
<evidence type="ECO:0000256" key="8">
    <source>
        <dbReference type="ARBA" id="ARBA00022723"/>
    </source>
</evidence>
<evidence type="ECO:0000313" key="20">
    <source>
        <dbReference type="EMBL" id="MBA0753305.1"/>
    </source>
</evidence>
<feature type="compositionally biased region" description="Low complexity" evidence="16">
    <location>
        <begin position="920"/>
        <end position="938"/>
    </location>
</feature>
<evidence type="ECO:0000256" key="1">
    <source>
        <dbReference type="ARBA" id="ARBA00004974"/>
    </source>
</evidence>
<proteinExistence type="inferred from homology"/>
<evidence type="ECO:0000256" key="6">
    <source>
        <dbReference type="ARBA" id="ARBA00022646"/>
    </source>
</evidence>
<dbReference type="FunFam" id="3.40.50.1220:FF:000008">
    <property type="entry name" value="Acetolactate synthase"/>
    <property type="match status" value="2"/>
</dbReference>
<dbReference type="CDD" id="cd02015">
    <property type="entry name" value="TPP_AHAS"/>
    <property type="match status" value="2"/>
</dbReference>
<dbReference type="OrthoDB" id="16262at2759"/>
<dbReference type="PROSITE" id="PS00187">
    <property type="entry name" value="TPP_ENZYMES"/>
    <property type="match status" value="2"/>
</dbReference>
<keyword evidence="13 15" id="KW-0100">Branched-chain amino acid biosynthesis</keyword>
<evidence type="ECO:0000259" key="17">
    <source>
        <dbReference type="Pfam" id="PF00205"/>
    </source>
</evidence>
<dbReference type="GO" id="GO:0009635">
    <property type="term" value="P:response to herbicide"/>
    <property type="evidence" value="ECO:0007669"/>
    <property type="project" value="UniProtKB-KW"/>
</dbReference>
<sequence>MAATAKEVTPKTSPSSDLVSRYAPEESRKGADIIVEALEREGVKHVFAYPGEASVEIHQALTRSNVIRNVLPRHEQGGVFAAEGYARSSGLPGVCISTSGPGATNLVSGLADAMFDSIPLVAITGQVPQRMIGTGAFQETPIVEVTRSITKHNYFVLDVNDIPRIVSEAFFLATSGRPGPVLIDVPKDIQEQLAVPNWNQPFRLSGYMSRLPEEPSEAHLEQIVRLIFESKKPVLYVGGGCLNSSEELKRFAELTGIPVTCTLMGLGSFPTSDPLSLQMLGMYGTVYANYAVDKSDLLLSFGVRFDDHVTGKLEAFASRAKIVHIDIDSAEIGKNKQPHVSVHSDVKLALKGINRTLESKGAKLKLDYTAWWEELIEQKVKYPLTYKTFGEAIPPQYAVQLLYELTDGNVIISTGVGQHQMWAAQFYKYKRPRQWLTSGGFGAMGFGLPAAIGAAVANPGAVVVDIDGDGSFMMNVQELATIRVENLPIKILLLNNQHLGMVVQWEDRFCKANRADSYLGNPSNKSEVFPNMLKFAEACEIPAARITKKEDLREAICKMLETPGPYFLDVIIPHQEHVLPIIPRGGAFKDVITEEVNKNKAHQEEGIGYRRKLKQDINPRVYFHGNVFGCPWKDCMEKLVLLFDAVDVLMRGSLLGEGDEASPLLRAPFVASFSSRGPNPGSGNLLKGSKVTPAYEAVARPALVLQVKMLFILNVIRYLQCYLSSLTLLLAIYDNLAKPMSSTVNNDAEFAYGASYLNLATTENPGLVYDFDKMSCTISMPWRPHLVGTKSINGSSMLPRFGYDAPTDPSMQPQHEKRQTVNCRFFKRRVPSIGPPSMNNAIPLRLFTYPLQNRSFKAAKFAFHIKEEFIAKLPLTMAATTANTPLLKPSPLASSAKSSIPISKSVLHFRTIPRKLTTPRSLSVSSSLSQSNSTPGSTASAVTPTKAPTHDFISRYAPDEPRKGADILVEVLEREGVKDVFAYPGGASLEIHQALTRSKLIRNVLPRHEQGGVFAAEGYARSSGLPGVCIATSGPGATNLVSGLADAMIDSIPLVAITGQVPRRMIGTDAFQETPIVEVTRSITKHNYLVLDIDDIPRIVSEAFFLATSGRPGPVLIDIPKDIQQQLAVPNWNQPLRLSGYMSRLPKEPNESLLEQIVRLVFESKKPVLYVGGGCLNSNEELKRFVEHTGIPVTTTLMGLGSFPSPDPLSLQMLGMHGTVYANYAVDNSDLLLAFGVRFDDRVTGKLEAFASRAKIVHIDIDSAEIGKNKQPHVSVCSDVKLALKGINKILESKGAKVKLDYSAWRNELNEQKVKYPLNYKTFGEAIPPQYAIQVLDELTDGNAIISTGVGQHQMWAAQFYKYKKPRQWLTSGGLGAMGFGLPAAIGAAVANPGSVVVDIDGDGSFMMNVQELATIRVENLPIKILLLNNQHLGMVVQWEDRFYKANRAHTYLGNPSDESDIFPNMLKFAEACGIPAARVTKKEDLRQAIQKMLETPGPYLLDVIVPHQEHVLPMIPGGGAFKDVITDGDGRTKY</sequence>
<gene>
    <name evidence="20" type="ORF">Gogos_022196</name>
</gene>
<feature type="domain" description="Thiamine pyrophosphate enzyme central" evidence="17">
    <location>
        <begin position="1154"/>
        <end position="1285"/>
    </location>
</feature>
<dbReference type="InterPro" id="IPR012001">
    <property type="entry name" value="Thiamin_PyroP_enz_TPP-bd_dom"/>
</dbReference>
<dbReference type="InterPro" id="IPR012846">
    <property type="entry name" value="Acetolactate_synth_lsu"/>
</dbReference>
<keyword evidence="6" id="KW-0359">Herbicide resistance</keyword>
<comment type="pathway">
    <text evidence="2 15">Amino-acid biosynthesis; L-valine biosynthesis; L-valine from pyruvate: step 1/4.</text>
</comment>
<comment type="catalytic activity">
    <reaction evidence="14 15">
        <text>2 pyruvate + H(+) = (2S)-2-acetolactate + CO2</text>
        <dbReference type="Rhea" id="RHEA:25249"/>
        <dbReference type="ChEBI" id="CHEBI:15361"/>
        <dbReference type="ChEBI" id="CHEBI:15378"/>
        <dbReference type="ChEBI" id="CHEBI:16526"/>
        <dbReference type="ChEBI" id="CHEBI:58476"/>
        <dbReference type="EC" id="2.2.1.6"/>
    </reaction>
</comment>
<dbReference type="InterPro" id="IPR000399">
    <property type="entry name" value="TPP-bd_CS"/>
</dbReference>
<reference evidence="20 21" key="1">
    <citation type="journal article" date="2019" name="Genome Biol. Evol.">
        <title>Insights into the evolution of the New World diploid cottons (Gossypium, subgenus Houzingenia) based on genome sequencing.</title>
        <authorList>
            <person name="Grover C.E."/>
            <person name="Arick M.A. 2nd"/>
            <person name="Thrash A."/>
            <person name="Conover J.L."/>
            <person name="Sanders W.S."/>
            <person name="Peterson D.G."/>
            <person name="Frelichowski J.E."/>
            <person name="Scheffler J.A."/>
            <person name="Scheffler B.E."/>
            <person name="Wendel J.F."/>
        </authorList>
    </citation>
    <scope>NUCLEOTIDE SEQUENCE [LARGE SCALE GENOMIC DNA]</scope>
    <source>
        <strain evidence="20">5</strain>
        <tissue evidence="20">Leaf</tissue>
    </source>
</reference>
<feature type="domain" description="Thiamine pyrophosphate enzyme N-terminal TPP-binding" evidence="19">
    <location>
        <begin position="29"/>
        <end position="139"/>
    </location>
</feature>
<dbReference type="InterPro" id="IPR029035">
    <property type="entry name" value="DHS-like_NAD/FAD-binding_dom"/>
</dbReference>
<name>A0A7J9CYG3_GOSGO</name>
<dbReference type="Pfam" id="PF00205">
    <property type="entry name" value="TPP_enzyme_M"/>
    <property type="match status" value="2"/>
</dbReference>
<dbReference type="Gene3D" id="3.40.50.970">
    <property type="match status" value="4"/>
</dbReference>
<dbReference type="Pfam" id="PF02775">
    <property type="entry name" value="TPP_enzyme_C"/>
    <property type="match status" value="2"/>
</dbReference>
<dbReference type="PANTHER" id="PTHR18968">
    <property type="entry name" value="THIAMINE PYROPHOSPHATE ENZYMES"/>
    <property type="match status" value="1"/>
</dbReference>
<dbReference type="GO" id="GO:0050660">
    <property type="term" value="F:flavin adenine dinucleotide binding"/>
    <property type="evidence" value="ECO:0007669"/>
    <property type="project" value="InterPro"/>
</dbReference>
<comment type="pathway">
    <text evidence="1 15">Amino-acid biosynthesis; L-isoleucine biosynthesis; L-isoleucine from 2-oxobutanoate: step 1/4.</text>
</comment>
<dbReference type="CDD" id="cd07035">
    <property type="entry name" value="TPP_PYR_POX_like"/>
    <property type="match status" value="2"/>
</dbReference>
<comment type="cofactor">
    <cofactor evidence="15">
        <name>thiamine diphosphate</name>
        <dbReference type="ChEBI" id="CHEBI:58937"/>
    </cofactor>
    <text evidence="15">Binds 1 thiamine pyrophosphate per subunit.</text>
</comment>
<dbReference type="NCBIfam" id="TIGR00118">
    <property type="entry name" value="acolac_lg"/>
    <property type="match status" value="2"/>
</dbReference>
<dbReference type="InterPro" id="IPR012000">
    <property type="entry name" value="Thiamin_PyroP_enz_cen_dom"/>
</dbReference>
<dbReference type="Gene3D" id="3.40.50.1220">
    <property type="entry name" value="TPP-binding domain"/>
    <property type="match status" value="2"/>
</dbReference>
<keyword evidence="9" id="KW-0274">FAD</keyword>
<evidence type="ECO:0000256" key="10">
    <source>
        <dbReference type="ARBA" id="ARBA00022842"/>
    </source>
</evidence>
<keyword evidence="5 15" id="KW-0028">Amino-acid biosynthesis</keyword>